<evidence type="ECO:0000256" key="2">
    <source>
        <dbReference type="ARBA" id="ARBA00022448"/>
    </source>
</evidence>
<feature type="transmembrane region" description="Helical" evidence="7">
    <location>
        <begin position="259"/>
        <end position="280"/>
    </location>
</feature>
<dbReference type="RefSeq" id="WP_116060493.1">
    <property type="nucleotide sequence ID" value="NZ_QRDZ01000006.1"/>
</dbReference>
<feature type="transmembrane region" description="Helical" evidence="7">
    <location>
        <begin position="9"/>
        <end position="31"/>
    </location>
</feature>
<dbReference type="CDD" id="cd06261">
    <property type="entry name" value="TM_PBP2"/>
    <property type="match status" value="1"/>
</dbReference>
<evidence type="ECO:0000256" key="7">
    <source>
        <dbReference type="RuleBase" id="RU363032"/>
    </source>
</evidence>
<keyword evidence="2 7" id="KW-0813">Transport</keyword>
<dbReference type="PANTHER" id="PTHR30193:SF37">
    <property type="entry name" value="INNER MEMBRANE ABC TRANSPORTER PERMEASE PROTEIN YCJO"/>
    <property type="match status" value="1"/>
</dbReference>
<organism evidence="9 10">
    <name type="scientific">Cohnella phaseoli</name>
    <dbReference type="NCBI Taxonomy" id="456490"/>
    <lineage>
        <taxon>Bacteria</taxon>
        <taxon>Bacillati</taxon>
        <taxon>Bacillota</taxon>
        <taxon>Bacilli</taxon>
        <taxon>Bacillales</taxon>
        <taxon>Paenibacillaceae</taxon>
        <taxon>Cohnella</taxon>
    </lineage>
</organism>
<proteinExistence type="inferred from homology"/>
<dbReference type="PANTHER" id="PTHR30193">
    <property type="entry name" value="ABC TRANSPORTER PERMEASE PROTEIN"/>
    <property type="match status" value="1"/>
</dbReference>
<dbReference type="AlphaFoldDB" id="A0A3D9KEV0"/>
<evidence type="ECO:0000256" key="5">
    <source>
        <dbReference type="ARBA" id="ARBA00022989"/>
    </source>
</evidence>
<dbReference type="GO" id="GO:0005886">
    <property type="term" value="C:plasma membrane"/>
    <property type="evidence" value="ECO:0007669"/>
    <property type="project" value="UniProtKB-SubCell"/>
</dbReference>
<protein>
    <submittedName>
        <fullName evidence="9">Carbohydrate ABC transporter membrane protein 1 (CUT1 family)</fullName>
    </submittedName>
</protein>
<evidence type="ECO:0000256" key="4">
    <source>
        <dbReference type="ARBA" id="ARBA00022692"/>
    </source>
</evidence>
<comment type="similarity">
    <text evidence="7">Belongs to the binding-protein-dependent transport system permease family.</text>
</comment>
<dbReference type="OrthoDB" id="152280at2"/>
<keyword evidence="6 7" id="KW-0472">Membrane</keyword>
<keyword evidence="10" id="KW-1185">Reference proteome</keyword>
<evidence type="ECO:0000313" key="9">
    <source>
        <dbReference type="EMBL" id="RED84347.1"/>
    </source>
</evidence>
<accession>A0A3D9KEV0</accession>
<sequence>MNKTLRNPYVYLLFVLPTIGLYCLFFVYPVFQSLFYGLTNWDGLSPAKYTGFANFEKAFNDDDFWVSVKNNMYFILFSVFVQVPLIIMFSLLISGVKRLQGFYKTTVFMPSILSTSIIGILWGFMYHPSIGLFNNFLGWFGIEPIYWLSDTKWAMLSILVTNAWQWMGFYIVLVLAAILAIPKEINEAAEIDGATGIQRAFRITTPLIMPVISVVIMLSIAGAMRVVDIVLVMTNGGPAGATDVMASYMVNKALRYGQYGYGTALSIMIFVIALLLTAIYQIAIARRQERIEY</sequence>
<gene>
    <name evidence="9" type="ORF">DFP98_106222</name>
</gene>
<dbReference type="GO" id="GO:0055085">
    <property type="term" value="P:transmembrane transport"/>
    <property type="evidence" value="ECO:0007669"/>
    <property type="project" value="InterPro"/>
</dbReference>
<evidence type="ECO:0000256" key="3">
    <source>
        <dbReference type="ARBA" id="ARBA00022475"/>
    </source>
</evidence>
<dbReference type="InterPro" id="IPR000515">
    <property type="entry name" value="MetI-like"/>
</dbReference>
<feature type="domain" description="ABC transmembrane type-1" evidence="8">
    <location>
        <begin position="68"/>
        <end position="280"/>
    </location>
</feature>
<keyword evidence="4 7" id="KW-0812">Transmembrane</keyword>
<reference evidence="9 10" key="1">
    <citation type="submission" date="2018-07" db="EMBL/GenBank/DDBJ databases">
        <title>Genomic Encyclopedia of Type Strains, Phase III (KMG-III): the genomes of soil and plant-associated and newly described type strains.</title>
        <authorList>
            <person name="Whitman W."/>
        </authorList>
    </citation>
    <scope>NUCLEOTIDE SEQUENCE [LARGE SCALE GENOMIC DNA]</scope>
    <source>
        <strain evidence="9 10">CECT 7287</strain>
    </source>
</reference>
<dbReference type="InterPro" id="IPR035906">
    <property type="entry name" value="MetI-like_sf"/>
</dbReference>
<comment type="caution">
    <text evidence="9">The sequence shown here is derived from an EMBL/GenBank/DDBJ whole genome shotgun (WGS) entry which is preliminary data.</text>
</comment>
<keyword evidence="3" id="KW-1003">Cell membrane</keyword>
<evidence type="ECO:0000256" key="6">
    <source>
        <dbReference type="ARBA" id="ARBA00023136"/>
    </source>
</evidence>
<feature type="transmembrane region" description="Helical" evidence="7">
    <location>
        <begin position="72"/>
        <end position="93"/>
    </location>
</feature>
<comment type="subcellular location">
    <subcellularLocation>
        <location evidence="1 7">Cell membrane</location>
        <topology evidence="1 7">Multi-pass membrane protein</topology>
    </subcellularLocation>
</comment>
<name>A0A3D9KEV0_9BACL</name>
<dbReference type="Pfam" id="PF00528">
    <property type="entry name" value="BPD_transp_1"/>
    <property type="match status" value="1"/>
</dbReference>
<evidence type="ECO:0000256" key="1">
    <source>
        <dbReference type="ARBA" id="ARBA00004651"/>
    </source>
</evidence>
<keyword evidence="5 7" id="KW-1133">Transmembrane helix</keyword>
<dbReference type="Proteomes" id="UP000256977">
    <property type="component" value="Unassembled WGS sequence"/>
</dbReference>
<feature type="transmembrane region" description="Helical" evidence="7">
    <location>
        <begin position="163"/>
        <end position="182"/>
    </location>
</feature>
<dbReference type="EMBL" id="QRDZ01000006">
    <property type="protein sequence ID" value="RED84347.1"/>
    <property type="molecule type" value="Genomic_DNA"/>
</dbReference>
<evidence type="ECO:0000313" key="10">
    <source>
        <dbReference type="Proteomes" id="UP000256977"/>
    </source>
</evidence>
<dbReference type="Gene3D" id="1.10.3720.10">
    <property type="entry name" value="MetI-like"/>
    <property type="match status" value="1"/>
</dbReference>
<dbReference type="SUPFAM" id="SSF161098">
    <property type="entry name" value="MetI-like"/>
    <property type="match status" value="1"/>
</dbReference>
<dbReference type="PROSITE" id="PS50928">
    <property type="entry name" value="ABC_TM1"/>
    <property type="match status" value="1"/>
</dbReference>
<feature type="transmembrane region" description="Helical" evidence="7">
    <location>
        <begin position="105"/>
        <end position="125"/>
    </location>
</feature>
<dbReference type="InterPro" id="IPR051393">
    <property type="entry name" value="ABC_transporter_permease"/>
</dbReference>
<evidence type="ECO:0000259" key="8">
    <source>
        <dbReference type="PROSITE" id="PS50928"/>
    </source>
</evidence>
<feature type="transmembrane region" description="Helical" evidence="7">
    <location>
        <begin position="203"/>
        <end position="224"/>
    </location>
</feature>